<proteinExistence type="predicted"/>
<dbReference type="eggNOG" id="COG1403">
    <property type="taxonomic scope" value="Bacteria"/>
</dbReference>
<sequence length="62" mass="7234">MHHKKELAPNNINDPNITLNHDNLEYLCLDCHNAEHDFNREKKSATKKGYRFNDKGELVPTT</sequence>
<protein>
    <submittedName>
        <fullName evidence="1">Prophage lambdaBa04, GP54</fullName>
    </submittedName>
</protein>
<dbReference type="KEGG" id="csr:Cspa_c10120"/>
<name>M1MEK4_9CLOT</name>
<dbReference type="EMBL" id="CP004121">
    <property type="protein sequence ID" value="AGF54788.1"/>
    <property type="molecule type" value="Genomic_DNA"/>
</dbReference>
<keyword evidence="2" id="KW-1185">Reference proteome</keyword>
<evidence type="ECO:0000313" key="2">
    <source>
        <dbReference type="Proteomes" id="UP000011728"/>
    </source>
</evidence>
<gene>
    <name evidence="1" type="ORF">Cspa_c10120</name>
</gene>
<organism evidence="1 2">
    <name type="scientific">Clostridium saccharoperbutylacetonicum N1-4(HMT)</name>
    <dbReference type="NCBI Taxonomy" id="931276"/>
    <lineage>
        <taxon>Bacteria</taxon>
        <taxon>Bacillati</taxon>
        <taxon>Bacillota</taxon>
        <taxon>Clostridia</taxon>
        <taxon>Eubacteriales</taxon>
        <taxon>Clostridiaceae</taxon>
        <taxon>Clostridium</taxon>
    </lineage>
</organism>
<dbReference type="Proteomes" id="UP000011728">
    <property type="component" value="Chromosome"/>
</dbReference>
<evidence type="ECO:0000313" key="1">
    <source>
        <dbReference type="EMBL" id="AGF54788.1"/>
    </source>
</evidence>
<accession>M1MEK4</accession>
<reference evidence="1 2" key="1">
    <citation type="submission" date="2013-02" db="EMBL/GenBank/DDBJ databases">
        <title>Genome sequence of Clostridium saccharoperbutylacetonicum N1-4(HMT).</title>
        <authorList>
            <person name="Poehlein A."/>
            <person name="Daniel R."/>
        </authorList>
    </citation>
    <scope>NUCLEOTIDE SEQUENCE [LARGE SCALE GENOMIC DNA]</scope>
    <source>
        <strain evidence="2">N1-4(HMT)</strain>
    </source>
</reference>
<dbReference type="HOGENOM" id="CLU_108879_5_1_9"/>
<dbReference type="AlphaFoldDB" id="M1MEK4"/>
<dbReference type="PATRIC" id="fig|931276.5.peg.968"/>